<keyword evidence="3 6" id="KW-0602">Photosynthesis</keyword>
<evidence type="ECO:0000256" key="2">
    <source>
        <dbReference type="ARBA" id="ARBA00016492"/>
    </source>
</evidence>
<dbReference type="InterPro" id="IPR036577">
    <property type="entry name" value="PSI_PsaF_sf"/>
</dbReference>
<dbReference type="Pfam" id="PF02507">
    <property type="entry name" value="PSI_PsaF"/>
    <property type="match status" value="1"/>
</dbReference>
<comment type="function">
    <text evidence="6">Participates in efficiency of electron transfer from plastocyanin to P700 (or cytochrome c553 in algae and cyanobacteria). This plastocyanin-docking protein contributes to the specific association of plastocyanin to PSI.</text>
</comment>
<keyword evidence="6" id="KW-0732">Signal</keyword>
<dbReference type="InterPro" id="IPR003666">
    <property type="entry name" value="PSI_PsaF"/>
</dbReference>
<dbReference type="EMBL" id="CAIY01000038">
    <property type="protein sequence ID" value="CCH67187.1"/>
    <property type="molecule type" value="Genomic_DNA"/>
</dbReference>
<keyword evidence="6" id="KW-0793">Thylakoid</keyword>
<keyword evidence="6" id="KW-1133">Transmembrane helix</keyword>
<dbReference type="GO" id="GO:0009538">
    <property type="term" value="C:photosystem I reaction center"/>
    <property type="evidence" value="ECO:0007669"/>
    <property type="project" value="UniProtKB-UniRule"/>
</dbReference>
<evidence type="ECO:0000256" key="3">
    <source>
        <dbReference type="ARBA" id="ARBA00022531"/>
    </source>
</evidence>
<comment type="caution">
    <text evidence="7">The sequence shown here is derived from an EMBL/GenBank/DDBJ whole genome shotgun (WGS) entry which is preliminary data.</text>
</comment>
<sequence>MESFNFYLLKLYCFHGQEYDGLEVISINKPYKPLRFVQKTSSFVIQGNNSMRRLFAVVLAICLWSNFAPSAKALGADLIPCSESSVFHERAATARNTTADPMSGEKRFKRYSQALCGPEGLPHLIVDGRWEHAGDFVIPGLMFLYIAGWIGWVGRAYLIAIRGSKDAEQKEIQIDIRLALPIILSGFAWPAAAIQELLSGSLTAKESEITVSPR</sequence>
<evidence type="ECO:0000313" key="8">
    <source>
        <dbReference type="Proteomes" id="UP000053051"/>
    </source>
</evidence>
<keyword evidence="4 6" id="KW-0603">Photosystem I</keyword>
<proteinExistence type="inferred from homology"/>
<evidence type="ECO:0000256" key="5">
    <source>
        <dbReference type="ARBA" id="ARBA00033433"/>
    </source>
</evidence>
<dbReference type="GO" id="GO:0015979">
    <property type="term" value="P:photosynthesis"/>
    <property type="evidence" value="ECO:0007669"/>
    <property type="project" value="UniProtKB-UniRule"/>
</dbReference>
<keyword evidence="8" id="KW-1185">Reference proteome</keyword>
<protein>
    <recommendedName>
        <fullName evidence="2 6">Photosystem I reaction center subunit III</fullName>
    </recommendedName>
    <alternativeName>
        <fullName evidence="5 6">PSI-F</fullName>
    </alternativeName>
</protein>
<comment type="subcellular location">
    <subcellularLocation>
        <location evidence="6">Cellular thylakoid membrane</location>
    </subcellularLocation>
</comment>
<gene>
    <name evidence="7" type="ORF">RINTHH_10320</name>
</gene>
<keyword evidence="6" id="KW-0472">Membrane</keyword>
<comment type="similarity">
    <text evidence="1 6">Belongs to the PsaF family.</text>
</comment>
<name>M1WZ14_9NOST</name>
<dbReference type="PANTHER" id="PTHR34939:SF1">
    <property type="entry name" value="PHOTOSYSTEM I REACTION CENTER SUBUNIT III, CHLOROPLASTIC"/>
    <property type="match status" value="1"/>
</dbReference>
<feature type="transmembrane region" description="Helical" evidence="6">
    <location>
        <begin position="136"/>
        <end position="158"/>
    </location>
</feature>
<feature type="transmembrane region" description="Helical" evidence="6">
    <location>
        <begin position="54"/>
        <end position="71"/>
    </location>
</feature>
<reference evidence="7 8" key="1">
    <citation type="submission" date="2012-05" db="EMBL/GenBank/DDBJ databases">
        <authorList>
            <person name="Hilton J."/>
        </authorList>
    </citation>
    <scope>NUCLEOTIDE SEQUENCE [LARGE SCALE GENOMIC DNA]</scope>
    <source>
        <strain evidence="7 8">HH01</strain>
    </source>
</reference>
<evidence type="ECO:0000256" key="1">
    <source>
        <dbReference type="ARBA" id="ARBA00008386"/>
    </source>
</evidence>
<dbReference type="SUPFAM" id="SSF81536">
    <property type="entry name" value="Subunit III of photosystem I reaction centre, PsaF"/>
    <property type="match status" value="1"/>
</dbReference>
<evidence type="ECO:0000256" key="6">
    <source>
        <dbReference type="RuleBase" id="RU368107"/>
    </source>
</evidence>
<dbReference type="GO" id="GO:0031676">
    <property type="term" value="C:plasma membrane-derived thylakoid membrane"/>
    <property type="evidence" value="ECO:0007669"/>
    <property type="project" value="UniProtKB-SubCell"/>
</dbReference>
<reference evidence="8" key="2">
    <citation type="submission" date="2016-01" db="EMBL/GenBank/DDBJ databases">
        <title>Diatom-associated endosymboitic cyanobacterium lacks core nitrogen metabolism enzymes.</title>
        <authorList>
            <person name="Hilton J.A."/>
            <person name="Foster R.A."/>
            <person name="Tripp H.J."/>
            <person name="Carter B.J."/>
            <person name="Zehr J.P."/>
            <person name="Villareal T.A."/>
        </authorList>
    </citation>
    <scope>NUCLEOTIDE SEQUENCE [LARGE SCALE GENOMIC DNA]</scope>
    <source>
        <strain evidence="8">HH01</strain>
    </source>
</reference>
<dbReference type="STRING" id="1165094.RINTHH_10320"/>
<dbReference type="AlphaFoldDB" id="M1WZ14"/>
<evidence type="ECO:0000256" key="4">
    <source>
        <dbReference type="ARBA" id="ARBA00022836"/>
    </source>
</evidence>
<dbReference type="Gene3D" id="1.10.8.110">
    <property type="entry name" value="Photosystem I PsaF, reaction centre subunit III"/>
    <property type="match status" value="1"/>
</dbReference>
<keyword evidence="6" id="KW-0812">Transmembrane</keyword>
<evidence type="ECO:0000313" key="7">
    <source>
        <dbReference type="EMBL" id="CCH67187.1"/>
    </source>
</evidence>
<accession>M1WZ14</accession>
<dbReference type="Proteomes" id="UP000053051">
    <property type="component" value="Unassembled WGS sequence"/>
</dbReference>
<dbReference type="PANTHER" id="PTHR34939">
    <property type="entry name" value="PHOTOSYSTEM I REACTION CENTER SUBUNIT III, CHLOROPLASTIC"/>
    <property type="match status" value="1"/>
</dbReference>
<organism evidence="7 8">
    <name type="scientific">Richelia intracellularis HH01</name>
    <dbReference type="NCBI Taxonomy" id="1165094"/>
    <lineage>
        <taxon>Bacteria</taxon>
        <taxon>Bacillati</taxon>
        <taxon>Cyanobacteriota</taxon>
        <taxon>Cyanophyceae</taxon>
        <taxon>Nostocales</taxon>
        <taxon>Nostocaceae</taxon>
        <taxon>Richelia</taxon>
    </lineage>
</organism>